<proteinExistence type="predicted"/>
<feature type="region of interest" description="Disordered" evidence="1">
    <location>
        <begin position="1"/>
        <end position="48"/>
    </location>
</feature>
<feature type="non-terminal residue" evidence="2">
    <location>
        <position position="71"/>
    </location>
</feature>
<dbReference type="AlphaFoldDB" id="A0A816RNR7"/>
<evidence type="ECO:0000256" key="1">
    <source>
        <dbReference type="SAM" id="MobiDB-lite"/>
    </source>
</evidence>
<sequence length="71" mass="8345">GWPKRIAVNPNVPHPLASSFHRGPEKNKRERESERKTSHRQKKWRSGYREATVNKEEAGYDGESWCRLNTI</sequence>
<gene>
    <name evidence="2" type="ORF">DARMORV10_C01P45730.1</name>
</gene>
<name>A0A816RNR7_BRANA</name>
<evidence type="ECO:0000313" key="2">
    <source>
        <dbReference type="EMBL" id="CAF2077920.1"/>
    </source>
</evidence>
<dbReference type="Proteomes" id="UP001295469">
    <property type="component" value="Chromosome C01"/>
</dbReference>
<feature type="compositionally biased region" description="Basic residues" evidence="1">
    <location>
        <begin position="37"/>
        <end position="46"/>
    </location>
</feature>
<dbReference type="EMBL" id="HG994365">
    <property type="protein sequence ID" value="CAF2077920.1"/>
    <property type="molecule type" value="Genomic_DNA"/>
</dbReference>
<organism evidence="2">
    <name type="scientific">Brassica napus</name>
    <name type="common">Rape</name>
    <dbReference type="NCBI Taxonomy" id="3708"/>
    <lineage>
        <taxon>Eukaryota</taxon>
        <taxon>Viridiplantae</taxon>
        <taxon>Streptophyta</taxon>
        <taxon>Embryophyta</taxon>
        <taxon>Tracheophyta</taxon>
        <taxon>Spermatophyta</taxon>
        <taxon>Magnoliopsida</taxon>
        <taxon>eudicotyledons</taxon>
        <taxon>Gunneridae</taxon>
        <taxon>Pentapetalae</taxon>
        <taxon>rosids</taxon>
        <taxon>malvids</taxon>
        <taxon>Brassicales</taxon>
        <taxon>Brassicaceae</taxon>
        <taxon>Brassiceae</taxon>
        <taxon>Brassica</taxon>
    </lineage>
</organism>
<feature type="compositionally biased region" description="Basic and acidic residues" evidence="1">
    <location>
        <begin position="22"/>
        <end position="36"/>
    </location>
</feature>
<accession>A0A816RNR7</accession>
<reference evidence="2" key="1">
    <citation type="submission" date="2021-01" db="EMBL/GenBank/DDBJ databases">
        <authorList>
            <consortium name="Genoscope - CEA"/>
            <person name="William W."/>
        </authorList>
    </citation>
    <scope>NUCLEOTIDE SEQUENCE</scope>
</reference>
<protein>
    <submittedName>
        <fullName evidence="2">(rape) hypothetical protein</fullName>
    </submittedName>
</protein>